<accession>A0A6C0PAT4</accession>
<evidence type="ECO:0000313" key="2">
    <source>
        <dbReference type="EMBL" id="QHW35647.1"/>
    </source>
</evidence>
<dbReference type="InterPro" id="IPR000421">
    <property type="entry name" value="FA58C"/>
</dbReference>
<geneLocation type="plasmid" evidence="2 3">
    <name>unnamed2</name>
</geneLocation>
<dbReference type="InterPro" id="IPR008979">
    <property type="entry name" value="Galactose-bd-like_sf"/>
</dbReference>
<proteinExistence type="predicted"/>
<dbReference type="AlphaFoldDB" id="A0A6C0PAT4"/>
<dbReference type="SUPFAM" id="SSF49785">
    <property type="entry name" value="Galactose-binding domain-like"/>
    <property type="match status" value="1"/>
</dbReference>
<dbReference type="Pfam" id="PF00754">
    <property type="entry name" value="F5_F8_type_C"/>
    <property type="match status" value="1"/>
</dbReference>
<evidence type="ECO:0000259" key="1">
    <source>
        <dbReference type="Pfam" id="PF00754"/>
    </source>
</evidence>
<gene>
    <name evidence="2" type="ORF">GZH47_32635</name>
</gene>
<feature type="domain" description="F5/8 type C" evidence="1">
    <location>
        <begin position="141"/>
        <end position="260"/>
    </location>
</feature>
<dbReference type="RefSeq" id="WP_162645780.1">
    <property type="nucleotide sequence ID" value="NZ_CP048288.1"/>
</dbReference>
<organism evidence="2 3">
    <name type="scientific">Paenibacillus rhizovicinus</name>
    <dbReference type="NCBI Taxonomy" id="2704463"/>
    <lineage>
        <taxon>Bacteria</taxon>
        <taxon>Bacillati</taxon>
        <taxon>Bacillota</taxon>
        <taxon>Bacilli</taxon>
        <taxon>Bacillales</taxon>
        <taxon>Paenibacillaceae</taxon>
        <taxon>Paenibacillus</taxon>
    </lineage>
</organism>
<dbReference type="Proteomes" id="UP000479114">
    <property type="component" value="Plasmid unnamed2"/>
</dbReference>
<dbReference type="Gene3D" id="2.60.120.260">
    <property type="entry name" value="Galactose-binding domain-like"/>
    <property type="match status" value="1"/>
</dbReference>
<dbReference type="KEGG" id="prz:GZH47_32635"/>
<reference evidence="2 3" key="1">
    <citation type="submission" date="2020-02" db="EMBL/GenBank/DDBJ databases">
        <title>Paenibacillus sp. nov., isolated from rhizosphere soil of tomato.</title>
        <authorList>
            <person name="Weon H.-Y."/>
            <person name="Lee S.A."/>
        </authorList>
    </citation>
    <scope>NUCLEOTIDE SEQUENCE [LARGE SCALE GENOMIC DNA]</scope>
    <source>
        <strain evidence="2 3">14171R-81</strain>
        <plasmid evidence="2 3">unnamed2</plasmid>
    </source>
</reference>
<sequence length="373" mass="40730">MGKPATTGIQRTKISDMEIGDYIAVQINGSSMGLANYLTNFGNATGTELPLAGGSDNASATGLVYFVKCKKGLLICDRVVRNKISWDVLNGSKLIQGLPWDDGVEEPGLIRSLTGGITYAALKSDIPTMTSNTSPSGVALASSEWSADYGAWRALDGARYSSNSRYWSAASGLTTGWICYKFTSAKYIRAYSITTLEAQEGITRAPKDWTFEASDDGLEWTVLDTQKGVSWAYGEAKFFSLANNTPYQYYRLNITSNNGGTELNIDNWSIQENPLLRTFSTTDQGLGAWPNNNEWDQCIVSFPKDKIQTGKTLDDVFHYSLSATLTQDTPALSSTNRVQRGLSGGVPKVFWGMGASNGTWSNVGFRPVFEYHE</sequence>
<keyword evidence="3" id="KW-1185">Reference proteome</keyword>
<evidence type="ECO:0000313" key="3">
    <source>
        <dbReference type="Proteomes" id="UP000479114"/>
    </source>
</evidence>
<keyword evidence="2" id="KW-0614">Plasmid</keyword>
<name>A0A6C0PAT4_9BACL</name>
<protein>
    <submittedName>
        <fullName evidence="2">Discoidin domain-containing protein</fullName>
    </submittedName>
</protein>
<dbReference type="EMBL" id="CP048288">
    <property type="protein sequence ID" value="QHW35647.1"/>
    <property type="molecule type" value="Genomic_DNA"/>
</dbReference>